<evidence type="ECO:0000256" key="3">
    <source>
        <dbReference type="ARBA" id="ARBA00007930"/>
    </source>
</evidence>
<dbReference type="EC" id="2.3.2.27" evidence="4"/>
<evidence type="ECO:0000259" key="9">
    <source>
        <dbReference type="PROSITE" id="PS51698"/>
    </source>
</evidence>
<dbReference type="InterPro" id="IPR020892">
    <property type="entry name" value="Cyclophilin-type_PPIase_CS"/>
</dbReference>
<evidence type="ECO:0000256" key="4">
    <source>
        <dbReference type="ARBA" id="ARBA00012483"/>
    </source>
</evidence>
<name>A0ABM1EVC1_PRICU</name>
<reference evidence="11" key="1">
    <citation type="submission" date="2025-08" db="UniProtKB">
        <authorList>
            <consortium name="RefSeq"/>
        </authorList>
    </citation>
    <scope>IDENTIFICATION</scope>
</reference>
<comment type="subcellular location">
    <subcellularLocation>
        <location evidence="2">Nucleus</location>
    </subcellularLocation>
</comment>
<keyword evidence="7" id="KW-0539">Nucleus</keyword>
<dbReference type="SMART" id="SM00504">
    <property type="entry name" value="Ubox"/>
    <property type="match status" value="1"/>
</dbReference>
<sequence>MGKKQHQSDKLYLTTKEWSQFYGGHKTRPGKDKSDFKRLPFDCCSLSFQPVEHPLCTPDGVVFDLMNIVPYLKQHGHNPITGEPLDAKSLIKLTFHKNNDGKYHCPVMYRVFTENSHIVAIRTTGNVFSMEAVEQLNIKTKNLMDLLSSEPFTRKDIITIQDPHSLDKFDISKFHHVQKNLKVSDPDEERAKKNPQYHLKYISVEARETLSELSATYTAPAVQEEVVQVADTLNAAHYSTGAVAAGFTSTTMDPETRHSAAIVDEDVVRYARVKKKSPPPSSPHLSLSSLSLPPTHLSLFSLQVPRTCENFIKLCETGYYRGTVFHRSIRNFMLQGGDPTATGKGGESIWGSTFRDEFKPNLTHSGRGVLSMANSGPNTNKSQFFITYRSCRHLDNKHSVFGRVVGGLDVLGSMEKVSVDDKDRPTKDLIIETTQVFVNPYDEADEQHITEDV</sequence>
<evidence type="ECO:0000256" key="2">
    <source>
        <dbReference type="ARBA" id="ARBA00004123"/>
    </source>
</evidence>
<dbReference type="Pfam" id="PF00160">
    <property type="entry name" value="Pro_isomerase"/>
    <property type="match status" value="1"/>
</dbReference>
<dbReference type="Gene3D" id="2.40.100.10">
    <property type="entry name" value="Cyclophilin-like"/>
    <property type="match status" value="1"/>
</dbReference>
<evidence type="ECO:0000313" key="10">
    <source>
        <dbReference type="Proteomes" id="UP000695022"/>
    </source>
</evidence>
<dbReference type="Pfam" id="PF04641">
    <property type="entry name" value="Rtf2"/>
    <property type="match status" value="1"/>
</dbReference>
<dbReference type="PROSITE" id="PS50072">
    <property type="entry name" value="CSA_PPIASE_2"/>
    <property type="match status" value="1"/>
</dbReference>
<keyword evidence="6" id="KW-0833">Ubl conjugation pathway</keyword>
<dbReference type="CDD" id="cd01923">
    <property type="entry name" value="cyclophilin_RING"/>
    <property type="match status" value="1"/>
</dbReference>
<dbReference type="GeneID" id="106816101"/>
<evidence type="ECO:0000256" key="6">
    <source>
        <dbReference type="ARBA" id="ARBA00022786"/>
    </source>
</evidence>
<proteinExistence type="inferred from homology"/>
<keyword evidence="5" id="KW-0808">Transferase</keyword>
<protein>
    <recommendedName>
        <fullName evidence="4">RING-type E3 ubiquitin transferase</fullName>
        <ecNumber evidence="4">2.3.2.27</ecNumber>
    </recommendedName>
</protein>
<dbReference type="PANTHER" id="PTHR45625">
    <property type="entry name" value="PEPTIDYL-PROLYL CIS-TRANS ISOMERASE-RELATED"/>
    <property type="match status" value="1"/>
</dbReference>
<dbReference type="SUPFAM" id="SSF57850">
    <property type="entry name" value="RING/U-box"/>
    <property type="match status" value="1"/>
</dbReference>
<dbReference type="InterPro" id="IPR013083">
    <property type="entry name" value="Znf_RING/FYVE/PHD"/>
</dbReference>
<dbReference type="Gene3D" id="3.30.40.10">
    <property type="entry name" value="Zinc/RING finger domain, C3HC4 (zinc finger)"/>
    <property type="match status" value="1"/>
</dbReference>
<accession>A0ABM1EVC1</accession>
<evidence type="ECO:0000259" key="8">
    <source>
        <dbReference type="PROSITE" id="PS50072"/>
    </source>
</evidence>
<comment type="catalytic activity">
    <reaction evidence="1">
        <text>S-ubiquitinyl-[E2 ubiquitin-conjugating enzyme]-L-cysteine + [acceptor protein]-L-lysine = [E2 ubiquitin-conjugating enzyme]-L-cysteine + N(6)-ubiquitinyl-[acceptor protein]-L-lysine.</text>
        <dbReference type="EC" id="2.3.2.27"/>
    </reaction>
</comment>
<evidence type="ECO:0000313" key="11">
    <source>
        <dbReference type="RefSeq" id="XP_014676142.1"/>
    </source>
</evidence>
<dbReference type="RefSeq" id="XP_014676142.1">
    <property type="nucleotide sequence ID" value="XM_014820656.1"/>
</dbReference>
<keyword evidence="10" id="KW-1185">Reference proteome</keyword>
<dbReference type="PANTHER" id="PTHR45625:SF1">
    <property type="entry name" value="RING-TYPE E3 UBIQUITIN-PROTEIN LIGASE PPIL2"/>
    <property type="match status" value="1"/>
</dbReference>
<feature type="domain" description="U-box" evidence="9">
    <location>
        <begin position="37"/>
        <end position="110"/>
    </location>
</feature>
<organism evidence="10 11">
    <name type="scientific">Priapulus caudatus</name>
    <name type="common">Priapulid worm</name>
    <dbReference type="NCBI Taxonomy" id="37621"/>
    <lineage>
        <taxon>Eukaryota</taxon>
        <taxon>Metazoa</taxon>
        <taxon>Ecdysozoa</taxon>
        <taxon>Scalidophora</taxon>
        <taxon>Priapulida</taxon>
        <taxon>Priapulimorpha</taxon>
        <taxon>Priapulimorphida</taxon>
        <taxon>Priapulidae</taxon>
        <taxon>Priapulus</taxon>
    </lineage>
</organism>
<dbReference type="InterPro" id="IPR029000">
    <property type="entry name" value="Cyclophilin-like_dom_sf"/>
</dbReference>
<dbReference type="PROSITE" id="PS51698">
    <property type="entry name" value="U_BOX"/>
    <property type="match status" value="1"/>
</dbReference>
<dbReference type="PRINTS" id="PR00153">
    <property type="entry name" value="CSAPPISMRASE"/>
</dbReference>
<dbReference type="InterPro" id="IPR003613">
    <property type="entry name" value="Ubox_domain"/>
</dbReference>
<evidence type="ECO:0000256" key="7">
    <source>
        <dbReference type="ARBA" id="ARBA00023242"/>
    </source>
</evidence>
<comment type="similarity">
    <text evidence="3">Belongs to the cyclophilin-type PPIase family. PPIL2 subfamily.</text>
</comment>
<evidence type="ECO:0000256" key="5">
    <source>
        <dbReference type="ARBA" id="ARBA00022679"/>
    </source>
</evidence>
<dbReference type="Proteomes" id="UP000695022">
    <property type="component" value="Unplaced"/>
</dbReference>
<evidence type="ECO:0000256" key="1">
    <source>
        <dbReference type="ARBA" id="ARBA00000900"/>
    </source>
</evidence>
<dbReference type="InterPro" id="IPR044666">
    <property type="entry name" value="Cyclophilin_A-like"/>
</dbReference>
<dbReference type="PROSITE" id="PS00170">
    <property type="entry name" value="CSA_PPIASE_1"/>
    <property type="match status" value="1"/>
</dbReference>
<dbReference type="CDD" id="cd16663">
    <property type="entry name" value="RING-Ubox_PPIL2"/>
    <property type="match status" value="1"/>
</dbReference>
<dbReference type="SUPFAM" id="SSF50891">
    <property type="entry name" value="Cyclophilin-like"/>
    <property type="match status" value="1"/>
</dbReference>
<dbReference type="InterPro" id="IPR002130">
    <property type="entry name" value="Cyclophilin-type_PPIase_dom"/>
</dbReference>
<feature type="domain" description="PPIase cyclophilin-type" evidence="8">
    <location>
        <begin position="297"/>
        <end position="436"/>
    </location>
</feature>
<dbReference type="InterPro" id="IPR026951">
    <property type="entry name" value="PPIL2_U-box_dom"/>
</dbReference>
<gene>
    <name evidence="11" type="primary">LOC106816101</name>
</gene>